<evidence type="ECO:0008006" key="5">
    <source>
        <dbReference type="Google" id="ProtNLM"/>
    </source>
</evidence>
<protein>
    <recommendedName>
        <fullName evidence="5">DZANK-type domain-containing protein</fullName>
    </recommendedName>
</protein>
<organism evidence="3 4">
    <name type="scientific">Nocardioides conyzicola</name>
    <dbReference type="NCBI Taxonomy" id="1651781"/>
    <lineage>
        <taxon>Bacteria</taxon>
        <taxon>Bacillati</taxon>
        <taxon>Actinomycetota</taxon>
        <taxon>Actinomycetes</taxon>
        <taxon>Propionibacteriales</taxon>
        <taxon>Nocardioidaceae</taxon>
        <taxon>Nocardioides</taxon>
    </lineage>
</organism>
<accession>A0ABP8XQI7</accession>
<feature type="transmembrane region" description="Helical" evidence="2">
    <location>
        <begin position="173"/>
        <end position="195"/>
    </location>
</feature>
<evidence type="ECO:0000256" key="2">
    <source>
        <dbReference type="SAM" id="Phobius"/>
    </source>
</evidence>
<evidence type="ECO:0000313" key="4">
    <source>
        <dbReference type="Proteomes" id="UP001499974"/>
    </source>
</evidence>
<keyword evidence="4" id="KW-1185">Reference proteome</keyword>
<evidence type="ECO:0000256" key="1">
    <source>
        <dbReference type="SAM" id="MobiDB-lite"/>
    </source>
</evidence>
<sequence length="197" mass="20609">MSETLAGKHVFSGDEPDDTSPLTPPGLFVDEQGVGDQPTQALAPPLAVPTATSAPEERVTCPECGTVAMVALTRRESDDFCRQCDYPLFWTPSKVQLDSGTTAGESLRRLPGTSGRVMVGSVPCPHCAEGNLLTAEVCARCGGLMNPPAPAPVVVAPPPAPAPAPEPKKPIPWWVWALGGSTLLLLIALVVYFVAGR</sequence>
<proteinExistence type="predicted"/>
<keyword evidence="2" id="KW-0812">Transmembrane</keyword>
<dbReference type="EMBL" id="BAABKM010000002">
    <property type="protein sequence ID" value="GAA4711725.1"/>
    <property type="molecule type" value="Genomic_DNA"/>
</dbReference>
<dbReference type="Proteomes" id="UP001499974">
    <property type="component" value="Unassembled WGS sequence"/>
</dbReference>
<reference evidence="4" key="1">
    <citation type="journal article" date="2019" name="Int. J. Syst. Evol. Microbiol.">
        <title>The Global Catalogue of Microorganisms (GCM) 10K type strain sequencing project: providing services to taxonomists for standard genome sequencing and annotation.</title>
        <authorList>
            <consortium name="The Broad Institute Genomics Platform"/>
            <consortium name="The Broad Institute Genome Sequencing Center for Infectious Disease"/>
            <person name="Wu L."/>
            <person name="Ma J."/>
        </authorList>
    </citation>
    <scope>NUCLEOTIDE SEQUENCE [LARGE SCALE GENOMIC DNA]</scope>
    <source>
        <strain evidence="4">JCM 18531</strain>
    </source>
</reference>
<evidence type="ECO:0000313" key="3">
    <source>
        <dbReference type="EMBL" id="GAA4711725.1"/>
    </source>
</evidence>
<feature type="region of interest" description="Disordered" evidence="1">
    <location>
        <begin position="1"/>
        <end position="42"/>
    </location>
</feature>
<comment type="caution">
    <text evidence="3">The sequence shown here is derived from an EMBL/GenBank/DDBJ whole genome shotgun (WGS) entry which is preliminary data.</text>
</comment>
<keyword evidence="2" id="KW-0472">Membrane</keyword>
<name>A0ABP8XQI7_9ACTN</name>
<gene>
    <name evidence="3" type="ORF">GCM10023349_33400</name>
</gene>
<keyword evidence="2" id="KW-1133">Transmembrane helix</keyword>
<dbReference type="RefSeq" id="WP_345522539.1">
    <property type="nucleotide sequence ID" value="NZ_BAABKM010000002.1"/>
</dbReference>